<evidence type="ECO:0000256" key="1">
    <source>
        <dbReference type="SAM" id="Phobius"/>
    </source>
</evidence>
<proteinExistence type="predicted"/>
<comment type="caution">
    <text evidence="2">The sequence shown here is derived from an EMBL/GenBank/DDBJ whole genome shotgun (WGS) entry which is preliminary data.</text>
</comment>
<keyword evidence="1" id="KW-0812">Transmembrane</keyword>
<dbReference type="EMBL" id="LESJ01000010">
    <property type="protein sequence ID" value="RBT66175.1"/>
    <property type="molecule type" value="Genomic_DNA"/>
</dbReference>
<evidence type="ECO:0000313" key="3">
    <source>
        <dbReference type="Proteomes" id="UP000253498"/>
    </source>
</evidence>
<name>A0AB37IA96_ENTHR</name>
<feature type="transmembrane region" description="Helical" evidence="1">
    <location>
        <begin position="104"/>
        <end position="125"/>
    </location>
</feature>
<gene>
    <name evidence="2" type="ORF">EB03_02787</name>
</gene>
<organism evidence="2 3">
    <name type="scientific">Enterococcus hirae</name>
    <dbReference type="NCBI Taxonomy" id="1354"/>
    <lineage>
        <taxon>Bacteria</taxon>
        <taxon>Bacillati</taxon>
        <taxon>Bacillota</taxon>
        <taxon>Bacilli</taxon>
        <taxon>Lactobacillales</taxon>
        <taxon>Enterococcaceae</taxon>
        <taxon>Enterococcus</taxon>
    </lineage>
</organism>
<sequence>MVFKHQLLAISLNFSKHEELFQKFFLIGIGANRCFHNLFSMVFKHQLLAISLNFSKTRETVSKNFFLLLSELTDAFTTSFPRNFLSKFGRTSPLAIHNPLETVLQFIILSFFEIQIIVWVSLVLLSHHYLRLILLETKEIQMSSRRFWMIDIRVDRH</sequence>
<dbReference type="Proteomes" id="UP000253498">
    <property type="component" value="Unassembled WGS sequence"/>
</dbReference>
<keyword evidence="1" id="KW-1133">Transmembrane helix</keyword>
<accession>A0AB37IA96</accession>
<protein>
    <submittedName>
        <fullName evidence="2">Uncharacterized protein</fullName>
    </submittedName>
</protein>
<keyword evidence="1" id="KW-0472">Membrane</keyword>
<evidence type="ECO:0000313" key="2">
    <source>
        <dbReference type="EMBL" id="RBT66175.1"/>
    </source>
</evidence>
<reference evidence="2 3" key="1">
    <citation type="submission" date="2015-06" db="EMBL/GenBank/DDBJ databases">
        <title>The Genome Sequence of Enterococcus hirae 88EA1.</title>
        <authorList>
            <consortium name="The Broad Institute Genomics Platform"/>
            <consortium name="The Broad Institute Genome Sequencing Center for Infectious Disease"/>
            <person name="Earl A.M."/>
            <person name="Van Tyne D."/>
            <person name="Lebreton F."/>
            <person name="Saavedra J.T."/>
            <person name="Gilmore M.S."/>
            <person name="Manson McGuire A."/>
            <person name="Clock S."/>
            <person name="Crupain M."/>
            <person name="Rangan U."/>
            <person name="Young S."/>
            <person name="Abouelleil A."/>
            <person name="Cao P."/>
            <person name="Chapman S.B."/>
            <person name="Griggs A."/>
            <person name="Priest M."/>
            <person name="Shea T."/>
            <person name="Wortman J."/>
            <person name="Nusbaum C."/>
            <person name="Birren B."/>
        </authorList>
    </citation>
    <scope>NUCLEOTIDE SEQUENCE [LARGE SCALE GENOMIC DNA]</scope>
    <source>
        <strain evidence="2 3">88EA1</strain>
    </source>
</reference>
<dbReference type="AlphaFoldDB" id="A0AB37IA96"/>